<dbReference type="Gene3D" id="3.30.70.1490">
    <property type="entry name" value="Cysteine protease Prp"/>
    <property type="match status" value="1"/>
</dbReference>
<comment type="caution">
    <text evidence="7">The sequence shown here is derived from an EMBL/GenBank/DDBJ whole genome shotgun (WGS) entry which is preliminary data.</text>
</comment>
<keyword evidence="1" id="KW-0690">Ribosome biogenesis</keyword>
<dbReference type="SUPFAM" id="SSF118010">
    <property type="entry name" value="TM1457-like"/>
    <property type="match status" value="1"/>
</dbReference>
<evidence type="ECO:0000313" key="8">
    <source>
        <dbReference type="Proteomes" id="UP000611629"/>
    </source>
</evidence>
<accession>A0A974BK10</accession>
<dbReference type="GO" id="GO:0042254">
    <property type="term" value="P:ribosome biogenesis"/>
    <property type="evidence" value="ECO:0007669"/>
    <property type="project" value="UniProtKB-KW"/>
</dbReference>
<dbReference type="AlphaFoldDB" id="A0A974BK10"/>
<evidence type="ECO:0000256" key="4">
    <source>
        <dbReference type="ARBA" id="ARBA00022807"/>
    </source>
</evidence>
<dbReference type="GO" id="GO:0008234">
    <property type="term" value="F:cysteine-type peptidase activity"/>
    <property type="evidence" value="ECO:0007669"/>
    <property type="project" value="UniProtKB-KW"/>
</dbReference>
<evidence type="ECO:0000256" key="5">
    <source>
        <dbReference type="ARBA" id="ARBA00044503"/>
    </source>
</evidence>
<dbReference type="GO" id="GO:0006508">
    <property type="term" value="P:proteolysis"/>
    <property type="evidence" value="ECO:0007669"/>
    <property type="project" value="UniProtKB-KW"/>
</dbReference>
<keyword evidence="8" id="KW-1185">Reference proteome</keyword>
<evidence type="ECO:0000256" key="2">
    <source>
        <dbReference type="ARBA" id="ARBA00022670"/>
    </source>
</evidence>
<dbReference type="Pfam" id="PF04327">
    <property type="entry name" value="Peptidase_Prp"/>
    <property type="match status" value="1"/>
</dbReference>
<dbReference type="Proteomes" id="UP000611629">
    <property type="component" value="Unassembled WGS sequence"/>
</dbReference>
<keyword evidence="2 7" id="KW-0645">Protease</keyword>
<sequence>MITVSVYRTKEEISGFIVEGHSGYAEEGLDIVCASVSILSYTVLNSINLVAGIEPEDISYEVDEDIGLMSVRTLKNNDKTDVIYRSFVVGIELLLADYSQYITLKFEEV</sequence>
<proteinExistence type="inferred from homology"/>
<evidence type="ECO:0000256" key="6">
    <source>
        <dbReference type="ARBA" id="ARBA00044538"/>
    </source>
</evidence>
<evidence type="ECO:0000313" key="7">
    <source>
        <dbReference type="EMBL" id="NYB74177.1"/>
    </source>
</evidence>
<dbReference type="CDD" id="cd16332">
    <property type="entry name" value="Prp-like"/>
    <property type="match status" value="1"/>
</dbReference>
<protein>
    <recommendedName>
        <fullName evidence="6">Ribosomal processing cysteine protease Prp</fullName>
    </recommendedName>
</protein>
<reference evidence="7" key="1">
    <citation type="submission" date="2020-07" db="EMBL/GenBank/DDBJ databases">
        <title>Genomic analysis of a strain of Sedimentibacter Hydroxybenzoicus DSM7310.</title>
        <authorList>
            <person name="Ma S."/>
        </authorList>
    </citation>
    <scope>NUCLEOTIDE SEQUENCE</scope>
    <source>
        <strain evidence="7">DSM 7310</strain>
    </source>
</reference>
<dbReference type="InterPro" id="IPR007422">
    <property type="entry name" value="Peptidase_Prp"/>
</dbReference>
<name>A0A974BK10_SEDHY</name>
<gene>
    <name evidence="7" type="ORF">HZF24_08470</name>
</gene>
<keyword evidence="3" id="KW-0378">Hydrolase</keyword>
<organism evidence="7 8">
    <name type="scientific">Sedimentibacter hydroxybenzoicus DSM 7310</name>
    <dbReference type="NCBI Taxonomy" id="1123245"/>
    <lineage>
        <taxon>Bacteria</taxon>
        <taxon>Bacillati</taxon>
        <taxon>Bacillota</taxon>
        <taxon>Tissierellia</taxon>
        <taxon>Sedimentibacter</taxon>
    </lineage>
</organism>
<keyword evidence="4" id="KW-0788">Thiol protease</keyword>
<dbReference type="EMBL" id="JACBNQ010000008">
    <property type="protein sequence ID" value="NYB74177.1"/>
    <property type="molecule type" value="Genomic_DNA"/>
</dbReference>
<comment type="similarity">
    <text evidence="5">Belongs to the Prp family.</text>
</comment>
<dbReference type="InterPro" id="IPR036764">
    <property type="entry name" value="Peptidase_Prp_sf"/>
</dbReference>
<dbReference type="PANTHER" id="PTHR39178">
    <property type="entry name" value="HYPOTHETICAL RIBOSOME-ASSOCIATED PROTEIN"/>
    <property type="match status" value="1"/>
</dbReference>
<dbReference type="PANTHER" id="PTHR39178:SF1">
    <property type="entry name" value="RIBOSOMAL-PROCESSING CYSTEINE PROTEASE PRP"/>
    <property type="match status" value="1"/>
</dbReference>
<evidence type="ECO:0000256" key="1">
    <source>
        <dbReference type="ARBA" id="ARBA00022517"/>
    </source>
</evidence>
<dbReference type="RefSeq" id="WP_179237886.1">
    <property type="nucleotide sequence ID" value="NZ_JACBNQ010000008.1"/>
</dbReference>
<evidence type="ECO:0000256" key="3">
    <source>
        <dbReference type="ARBA" id="ARBA00022801"/>
    </source>
</evidence>